<proteinExistence type="predicted"/>
<evidence type="ECO:0000313" key="2">
    <source>
        <dbReference type="Proteomes" id="UP001065682"/>
    </source>
</evidence>
<dbReference type="Pfam" id="PF06150">
    <property type="entry name" value="ChaB"/>
    <property type="match status" value="1"/>
</dbReference>
<name>A0A9E4ZLC9_9EURY</name>
<dbReference type="SUPFAM" id="SSF140376">
    <property type="entry name" value="ChaB-like"/>
    <property type="match status" value="1"/>
</dbReference>
<dbReference type="Proteomes" id="UP001065682">
    <property type="component" value="Unassembled WGS sequence"/>
</dbReference>
<reference evidence="1" key="1">
    <citation type="submission" date="2019-06" db="EMBL/GenBank/DDBJ databases">
        <title>Methanoculleus strain from Tamsui River, Taipei, Taiwan.</title>
        <authorList>
            <person name="You Y.-T."/>
            <person name="Chen S.-C."/>
            <person name="Lai S.-J."/>
            <person name="Lee Y.-C."/>
            <person name="Lai M.-C."/>
        </authorList>
    </citation>
    <scope>NUCLEOTIDE SEQUENCE</scope>
    <source>
        <strain evidence="1">Afa-1</strain>
    </source>
</reference>
<dbReference type="RefSeq" id="WP_261597981.1">
    <property type="nucleotide sequence ID" value="NZ_VHLL01000006.1"/>
</dbReference>
<gene>
    <name evidence="1" type="ORF">FKB36_10305</name>
</gene>
<dbReference type="InterPro" id="IPR009317">
    <property type="entry name" value="ChaB"/>
</dbReference>
<evidence type="ECO:0000313" key="1">
    <source>
        <dbReference type="EMBL" id="MCT8337863.1"/>
    </source>
</evidence>
<dbReference type="Gene3D" id="1.10.1740.70">
    <property type="entry name" value="ChaB"/>
    <property type="match status" value="1"/>
</dbReference>
<dbReference type="EMBL" id="VHLL01000006">
    <property type="protein sequence ID" value="MCT8337863.1"/>
    <property type="molecule type" value="Genomic_DNA"/>
</dbReference>
<keyword evidence="2" id="KW-1185">Reference proteome</keyword>
<protein>
    <submittedName>
        <fullName evidence="1">Cation transport regulator</fullName>
    </submittedName>
</protein>
<comment type="caution">
    <text evidence="1">The sequence shown here is derived from an EMBL/GenBank/DDBJ whole genome shotgun (WGS) entry which is preliminary data.</text>
</comment>
<accession>A0A9E4ZLC9</accession>
<dbReference type="InterPro" id="IPR037205">
    <property type="entry name" value="ChaB_sf"/>
</dbReference>
<dbReference type="AlphaFoldDB" id="A0A9E4ZLC9"/>
<organism evidence="1 2">
    <name type="scientific">Methanoculleus formosensis</name>
    <dbReference type="NCBI Taxonomy" id="2590886"/>
    <lineage>
        <taxon>Archaea</taxon>
        <taxon>Methanobacteriati</taxon>
        <taxon>Methanobacteriota</taxon>
        <taxon>Stenosarchaea group</taxon>
        <taxon>Methanomicrobia</taxon>
        <taxon>Methanomicrobiales</taxon>
        <taxon>Methanomicrobiaceae</taxon>
        <taxon>Methanoculleus</taxon>
    </lineage>
</organism>
<sequence>MPKYGLNKDLPLPVRKALPGHGQDIYREAFNSAWEQYADPSERRNPQDSREEVAHKVAWAAVEQVYGKGSGGEWQRKEAKQ</sequence>